<feature type="domain" description="Enolase C-terminal TIM barrel" evidence="11">
    <location>
        <begin position="143"/>
        <end position="443"/>
    </location>
</feature>
<keyword evidence="14" id="KW-1185">Reference proteome</keyword>
<dbReference type="EMBL" id="JAHIBW010000001">
    <property type="protein sequence ID" value="KAG7313626.1"/>
    <property type="molecule type" value="Genomic_DNA"/>
</dbReference>
<keyword evidence="6" id="KW-0324">Glycolysis</keyword>
<evidence type="ECO:0000256" key="5">
    <source>
        <dbReference type="ARBA" id="ARBA00022842"/>
    </source>
</evidence>
<evidence type="ECO:0000256" key="6">
    <source>
        <dbReference type="ARBA" id="ARBA00023152"/>
    </source>
</evidence>
<dbReference type="PANTHER" id="PTHR11902">
    <property type="entry name" value="ENOLASE"/>
    <property type="match status" value="1"/>
</dbReference>
<keyword evidence="5" id="KW-0460">Magnesium</keyword>
<dbReference type="InterPro" id="IPR029017">
    <property type="entry name" value="Enolase-like_N"/>
</dbReference>
<dbReference type="SUPFAM" id="SSF54826">
    <property type="entry name" value="Enolase N-terminal domain-like"/>
    <property type="match status" value="1"/>
</dbReference>
<dbReference type="EC" id="4.2.1.11" evidence="3"/>
<evidence type="ECO:0000256" key="7">
    <source>
        <dbReference type="ARBA" id="ARBA00023239"/>
    </source>
</evidence>
<evidence type="ECO:0000259" key="12">
    <source>
        <dbReference type="SMART" id="SM01193"/>
    </source>
</evidence>
<dbReference type="PIRSF" id="PIRSF001400">
    <property type="entry name" value="Enolase"/>
    <property type="match status" value="1"/>
</dbReference>
<evidence type="ECO:0000256" key="10">
    <source>
        <dbReference type="SAM" id="MobiDB-lite"/>
    </source>
</evidence>
<dbReference type="InterPro" id="IPR000941">
    <property type="entry name" value="Enolase"/>
</dbReference>
<dbReference type="Proteomes" id="UP000823941">
    <property type="component" value="Chromosome 1"/>
</dbReference>
<evidence type="ECO:0000259" key="11">
    <source>
        <dbReference type="SMART" id="SM01192"/>
    </source>
</evidence>
<dbReference type="Pfam" id="PF03952">
    <property type="entry name" value="Enolase_N"/>
    <property type="match status" value="1"/>
</dbReference>
<keyword evidence="7" id="KW-0456">Lyase</keyword>
<comment type="pathway">
    <text evidence="1">Carbohydrate degradation; glycolysis; pyruvate from D-glyceraldehyde 3-phosphate: step 4/5.</text>
</comment>
<dbReference type="InterPro" id="IPR020811">
    <property type="entry name" value="Enolase_N"/>
</dbReference>
<comment type="caution">
    <text evidence="13">The sequence shown here is derived from an EMBL/GenBank/DDBJ whole genome shotgun (WGS) entry which is preliminary data.</text>
</comment>
<comment type="similarity">
    <text evidence="2">Belongs to the enolase family.</text>
</comment>
<protein>
    <recommendedName>
        <fullName evidence="4">Enolase</fullName>
        <ecNumber evidence="3">4.2.1.11</ecNumber>
    </recommendedName>
    <alternativeName>
        <fullName evidence="8">2-phospho-D-glycerate hydro-lyase</fullName>
    </alternativeName>
    <alternativeName>
        <fullName evidence="9">2-phosphoglycerate dehydratase</fullName>
    </alternativeName>
</protein>
<proteinExistence type="inferred from homology"/>
<dbReference type="Gene3D" id="3.20.20.120">
    <property type="entry name" value="Enolase-like C-terminal domain"/>
    <property type="match status" value="1"/>
</dbReference>
<reference evidence="13 14" key="1">
    <citation type="submission" date="2021-06" db="EMBL/GenBank/DDBJ databases">
        <title>A haploid diamondback moth (Plutella xylostella L.) genome assembly resolves 31 chromosomes and identifies a diamide resistance mutation.</title>
        <authorList>
            <person name="Ward C.M."/>
            <person name="Perry K.D."/>
            <person name="Baker G."/>
            <person name="Powis K."/>
            <person name="Heckel D.G."/>
            <person name="Baxter S.W."/>
        </authorList>
    </citation>
    <scope>NUCLEOTIDE SEQUENCE [LARGE SCALE GENOMIC DNA]</scope>
    <source>
        <strain evidence="13 14">LV</strain>
        <tissue evidence="13">Single pupa</tissue>
    </source>
</reference>
<evidence type="ECO:0000313" key="13">
    <source>
        <dbReference type="EMBL" id="KAG7313626.1"/>
    </source>
</evidence>
<accession>A0ABQ7R8L2</accession>
<evidence type="ECO:0000256" key="3">
    <source>
        <dbReference type="ARBA" id="ARBA00012058"/>
    </source>
</evidence>
<feature type="region of interest" description="Disordered" evidence="10">
    <location>
        <begin position="33"/>
        <end position="54"/>
    </location>
</feature>
<dbReference type="SUPFAM" id="SSF51604">
    <property type="entry name" value="Enolase C-terminal domain-like"/>
    <property type="match status" value="1"/>
</dbReference>
<dbReference type="PANTHER" id="PTHR11902:SF1">
    <property type="entry name" value="ENOLASE"/>
    <property type="match status" value="1"/>
</dbReference>
<dbReference type="Gene3D" id="3.30.390.10">
    <property type="entry name" value="Enolase-like, N-terminal domain"/>
    <property type="match status" value="1"/>
</dbReference>
<evidence type="ECO:0000256" key="8">
    <source>
        <dbReference type="ARBA" id="ARBA00031125"/>
    </source>
</evidence>
<gene>
    <name evidence="13" type="ORF">JYU34_000785</name>
</gene>
<dbReference type="PRINTS" id="PR00148">
    <property type="entry name" value="ENOLASE"/>
</dbReference>
<dbReference type="InterPro" id="IPR036849">
    <property type="entry name" value="Enolase-like_C_sf"/>
</dbReference>
<dbReference type="InterPro" id="IPR020810">
    <property type="entry name" value="Enolase_C"/>
</dbReference>
<feature type="compositionally biased region" description="Basic and acidic residues" evidence="10">
    <location>
        <begin position="44"/>
        <end position="54"/>
    </location>
</feature>
<sequence>MPIKLLLARQVLDSSGCPTVEVDLVTELGLFRAAAPPGPSGPPRKGEPLTLRDGDPARYNGRSVAGAVKNVNTIIAPELLKMNLEVTMQKEIDEFLIALDGSDNKGRLGANAILAVSLAVLQAGAAKLGLPLYRHVAALAGAAPQLPVPLLTVLVGGCASSNRLPFQEYMVMPTGATSFAQALQMGCEIYEHVRSVLEERHGKDATWTSECGGMGAPAGGEGGGEGGGGGGAREPLQLLVAAVEHCGYRGKVELAIHAAAGDFYKDGVYDLDAKNPNSNPQDYLKAERLATIYGDLAKEFGVACVIDPFASEDWAAWAALSARGDVLVVGGELTQSTAKRVSMAADKRACGAVALRLGQVASVTEALAAAGAARAGRLALALADRGGAAEGAGAADAAVGLGATLLAAGAPRRERLARYNQLLRLEEELGATARYVGKNYRNVQ</sequence>
<evidence type="ECO:0000313" key="14">
    <source>
        <dbReference type="Proteomes" id="UP000823941"/>
    </source>
</evidence>
<dbReference type="SMART" id="SM01193">
    <property type="entry name" value="Enolase_N"/>
    <property type="match status" value="1"/>
</dbReference>
<dbReference type="Pfam" id="PF00113">
    <property type="entry name" value="Enolase_C"/>
    <property type="match status" value="1"/>
</dbReference>
<evidence type="ECO:0000256" key="2">
    <source>
        <dbReference type="ARBA" id="ARBA00009604"/>
    </source>
</evidence>
<evidence type="ECO:0000256" key="9">
    <source>
        <dbReference type="ARBA" id="ARBA00032132"/>
    </source>
</evidence>
<name>A0ABQ7R8L2_PLUXY</name>
<evidence type="ECO:0000256" key="4">
    <source>
        <dbReference type="ARBA" id="ARBA00017068"/>
    </source>
</evidence>
<dbReference type="SMART" id="SM01192">
    <property type="entry name" value="Enolase_C"/>
    <property type="match status" value="1"/>
</dbReference>
<evidence type="ECO:0000256" key="1">
    <source>
        <dbReference type="ARBA" id="ARBA00005031"/>
    </source>
</evidence>
<organism evidence="13 14">
    <name type="scientific">Plutella xylostella</name>
    <name type="common">Diamondback moth</name>
    <name type="synonym">Plutella maculipennis</name>
    <dbReference type="NCBI Taxonomy" id="51655"/>
    <lineage>
        <taxon>Eukaryota</taxon>
        <taxon>Metazoa</taxon>
        <taxon>Ecdysozoa</taxon>
        <taxon>Arthropoda</taxon>
        <taxon>Hexapoda</taxon>
        <taxon>Insecta</taxon>
        <taxon>Pterygota</taxon>
        <taxon>Neoptera</taxon>
        <taxon>Endopterygota</taxon>
        <taxon>Lepidoptera</taxon>
        <taxon>Glossata</taxon>
        <taxon>Ditrysia</taxon>
        <taxon>Yponomeutoidea</taxon>
        <taxon>Plutellidae</taxon>
        <taxon>Plutella</taxon>
    </lineage>
</organism>
<feature type="domain" description="Enolase N-terminal" evidence="12">
    <location>
        <begin position="3"/>
        <end position="136"/>
    </location>
</feature>